<dbReference type="Proteomes" id="UP000192393">
    <property type="component" value="Unassembled WGS sequence"/>
</dbReference>
<reference evidence="2 3" key="1">
    <citation type="submission" date="2017-04" db="EMBL/GenBank/DDBJ databases">
        <authorList>
            <person name="Afonso C.L."/>
            <person name="Miller P.J."/>
            <person name="Scott M.A."/>
            <person name="Spackman E."/>
            <person name="Goraichik I."/>
            <person name="Dimitrov K.M."/>
            <person name="Suarez D.L."/>
            <person name="Swayne D.E."/>
        </authorList>
    </citation>
    <scope>NUCLEOTIDE SEQUENCE [LARGE SCALE GENOMIC DNA]</scope>
    <source>
        <strain evidence="2 3">CGMCC 1.12708</strain>
    </source>
</reference>
<keyword evidence="1" id="KW-0812">Transmembrane</keyword>
<gene>
    <name evidence="2" type="ORF">SAMN06296427_101236</name>
</gene>
<protein>
    <submittedName>
        <fullName evidence="2">Uncharacterized protein</fullName>
    </submittedName>
</protein>
<proteinExistence type="predicted"/>
<evidence type="ECO:0000313" key="3">
    <source>
        <dbReference type="Proteomes" id="UP000192393"/>
    </source>
</evidence>
<evidence type="ECO:0000256" key="1">
    <source>
        <dbReference type="SAM" id="Phobius"/>
    </source>
</evidence>
<dbReference type="AlphaFoldDB" id="A0A1W1YBV2"/>
<accession>A0A1W1YBV2</accession>
<organism evidence="2 3">
    <name type="scientific">Moheibacter sediminis</name>
    <dbReference type="NCBI Taxonomy" id="1434700"/>
    <lineage>
        <taxon>Bacteria</taxon>
        <taxon>Pseudomonadati</taxon>
        <taxon>Bacteroidota</taxon>
        <taxon>Flavobacteriia</taxon>
        <taxon>Flavobacteriales</taxon>
        <taxon>Weeksellaceae</taxon>
        <taxon>Moheibacter</taxon>
    </lineage>
</organism>
<evidence type="ECO:0000313" key="2">
    <source>
        <dbReference type="EMBL" id="SMC33625.1"/>
    </source>
</evidence>
<feature type="transmembrane region" description="Helical" evidence="1">
    <location>
        <begin position="6"/>
        <end position="23"/>
    </location>
</feature>
<dbReference type="STRING" id="1434700.SAMN06296427_101236"/>
<name>A0A1W1YBV2_9FLAO</name>
<dbReference type="EMBL" id="FWXS01000001">
    <property type="protein sequence ID" value="SMC33625.1"/>
    <property type="molecule type" value="Genomic_DNA"/>
</dbReference>
<keyword evidence="1" id="KW-0472">Membrane</keyword>
<sequence>MKNIFLTFISLFSFLYLPIINFYKGYRDNSTGETFVSTDIISQLESASKTEKERILNNLYDIK</sequence>
<keyword evidence="1" id="KW-1133">Transmembrane helix</keyword>
<keyword evidence="3" id="KW-1185">Reference proteome</keyword>